<evidence type="ECO:0000313" key="2">
    <source>
        <dbReference type="EMBL" id="EPS61280.1"/>
    </source>
</evidence>
<feature type="non-terminal residue" evidence="2">
    <location>
        <position position="1"/>
    </location>
</feature>
<dbReference type="PANTHER" id="PTHR31917:SF147">
    <property type="entry name" value="AGENET DOMAIN-CONTAINING PROTEIN"/>
    <property type="match status" value="1"/>
</dbReference>
<dbReference type="InterPro" id="IPR008395">
    <property type="entry name" value="Agenet-like_dom"/>
</dbReference>
<dbReference type="PANTHER" id="PTHR31917">
    <property type="entry name" value="AGENET DOMAIN-CONTAINING PROTEIN-RELATED"/>
    <property type="match status" value="1"/>
</dbReference>
<dbReference type="EMBL" id="AUSU01006954">
    <property type="protein sequence ID" value="EPS61280.1"/>
    <property type="molecule type" value="Genomic_DNA"/>
</dbReference>
<accession>S8C374</accession>
<organism evidence="2 3">
    <name type="scientific">Genlisea aurea</name>
    <dbReference type="NCBI Taxonomy" id="192259"/>
    <lineage>
        <taxon>Eukaryota</taxon>
        <taxon>Viridiplantae</taxon>
        <taxon>Streptophyta</taxon>
        <taxon>Embryophyta</taxon>
        <taxon>Tracheophyta</taxon>
        <taxon>Spermatophyta</taxon>
        <taxon>Magnoliopsida</taxon>
        <taxon>eudicotyledons</taxon>
        <taxon>Gunneridae</taxon>
        <taxon>Pentapetalae</taxon>
        <taxon>asterids</taxon>
        <taxon>lamiids</taxon>
        <taxon>Lamiales</taxon>
        <taxon>Lentibulariaceae</taxon>
        <taxon>Genlisea</taxon>
    </lineage>
</organism>
<dbReference type="Proteomes" id="UP000015453">
    <property type="component" value="Unassembled WGS sequence"/>
</dbReference>
<proteinExistence type="predicted"/>
<protein>
    <recommendedName>
        <fullName evidence="1">Agenet-like domain-containing protein</fullName>
    </recommendedName>
</protein>
<feature type="domain" description="Agenet-like" evidence="1">
    <location>
        <begin position="1"/>
        <end position="74"/>
    </location>
</feature>
<dbReference type="AlphaFoldDB" id="S8C374"/>
<sequence length="203" mass="23801">VRSLEAGFLGSWHPAQVIHCGDFTRLVQYDHILNDEGSAQLIETVNASPAIDGRCDDNAETPYTYRGMLRPSPPICELDSRSLRYGQCIDFLHKDGWWEGVIFDKKDGCQQRRIFFPDMGDELKGRVREMRLTQDWDEVSEEWRPRGNWQLLDLIEEFQKGKPLPVSVMQIWYDVRSKSDFNAKLCEWTTSRWDIWRDLVSQV</sequence>
<evidence type="ECO:0000313" key="3">
    <source>
        <dbReference type="Proteomes" id="UP000015453"/>
    </source>
</evidence>
<comment type="caution">
    <text evidence="2">The sequence shown here is derived from an EMBL/GenBank/DDBJ whole genome shotgun (WGS) entry which is preliminary data.</text>
</comment>
<feature type="non-terminal residue" evidence="2">
    <location>
        <position position="203"/>
    </location>
</feature>
<name>S8C374_9LAMI</name>
<dbReference type="OrthoDB" id="1487323at2759"/>
<gene>
    <name evidence="2" type="ORF">M569_13518</name>
</gene>
<reference evidence="2 3" key="1">
    <citation type="journal article" date="2013" name="BMC Genomics">
        <title>The miniature genome of a carnivorous plant Genlisea aurea contains a low number of genes and short non-coding sequences.</title>
        <authorList>
            <person name="Leushkin E.V."/>
            <person name="Sutormin R.A."/>
            <person name="Nabieva E.R."/>
            <person name="Penin A.A."/>
            <person name="Kondrashov A.S."/>
            <person name="Logacheva M.D."/>
        </authorList>
    </citation>
    <scope>NUCLEOTIDE SEQUENCE [LARGE SCALE GENOMIC DNA]</scope>
</reference>
<dbReference type="Pfam" id="PF05641">
    <property type="entry name" value="Agenet"/>
    <property type="match status" value="1"/>
</dbReference>
<evidence type="ECO:0000259" key="1">
    <source>
        <dbReference type="Pfam" id="PF05641"/>
    </source>
</evidence>
<keyword evidence="3" id="KW-1185">Reference proteome</keyword>